<sequence length="128" mass="14191">MTATLFITPPALPFFPTPFSEHLSSSSPFLLKTLKPLNSLSSDATFSFLENRSFPPITHKDDTFSDEDDEYGDDSDEATNSDSSKIKMPTAPWMKGHLLLPADEVLDPQNPEARKEPPTANPKRQISP</sequence>
<accession>A0A7C9AAC7</accession>
<organism evidence="2">
    <name type="scientific">Opuntia streptacantha</name>
    <name type="common">Prickly pear cactus</name>
    <name type="synonym">Opuntia cardona</name>
    <dbReference type="NCBI Taxonomy" id="393608"/>
    <lineage>
        <taxon>Eukaryota</taxon>
        <taxon>Viridiplantae</taxon>
        <taxon>Streptophyta</taxon>
        <taxon>Embryophyta</taxon>
        <taxon>Tracheophyta</taxon>
        <taxon>Spermatophyta</taxon>
        <taxon>Magnoliopsida</taxon>
        <taxon>eudicotyledons</taxon>
        <taxon>Gunneridae</taxon>
        <taxon>Pentapetalae</taxon>
        <taxon>Caryophyllales</taxon>
        <taxon>Cactineae</taxon>
        <taxon>Cactaceae</taxon>
        <taxon>Opuntioideae</taxon>
        <taxon>Opuntia</taxon>
    </lineage>
</organism>
<dbReference type="AlphaFoldDB" id="A0A7C9AAC7"/>
<evidence type="ECO:0000256" key="1">
    <source>
        <dbReference type="SAM" id="MobiDB-lite"/>
    </source>
</evidence>
<reference evidence="2" key="2">
    <citation type="submission" date="2020-07" db="EMBL/GenBank/DDBJ databases">
        <authorList>
            <person name="Vera ALvarez R."/>
            <person name="Arias-Moreno D.M."/>
            <person name="Jimenez-Jacinto V."/>
            <person name="Jimenez-Bremont J.F."/>
            <person name="Swaminathan K."/>
            <person name="Moose S.P."/>
            <person name="Guerrero-Gonzalez M.L."/>
            <person name="Marino-Ramirez L."/>
            <person name="Landsman D."/>
            <person name="Rodriguez-Kessler M."/>
            <person name="Delgado-Sanchez P."/>
        </authorList>
    </citation>
    <scope>NUCLEOTIDE SEQUENCE</scope>
    <source>
        <tissue evidence="2">Cladode</tissue>
    </source>
</reference>
<feature type="region of interest" description="Disordered" evidence="1">
    <location>
        <begin position="51"/>
        <end position="128"/>
    </location>
</feature>
<feature type="compositionally biased region" description="Acidic residues" evidence="1">
    <location>
        <begin position="64"/>
        <end position="79"/>
    </location>
</feature>
<protein>
    <submittedName>
        <fullName evidence="2">Uncharacterized protein</fullName>
    </submittedName>
</protein>
<proteinExistence type="predicted"/>
<name>A0A7C9AAC7_OPUST</name>
<dbReference type="EMBL" id="GISG01210285">
    <property type="protein sequence ID" value="MBA4660915.1"/>
    <property type="molecule type" value="Transcribed_RNA"/>
</dbReference>
<reference evidence="2" key="1">
    <citation type="journal article" date="2013" name="J. Plant Res.">
        <title>Effect of fungi and light on seed germination of three Opuntia species from semiarid lands of central Mexico.</title>
        <authorList>
            <person name="Delgado-Sanchez P."/>
            <person name="Jimenez-Bremont J.F."/>
            <person name="Guerrero-Gonzalez Mde L."/>
            <person name="Flores J."/>
        </authorList>
    </citation>
    <scope>NUCLEOTIDE SEQUENCE</scope>
    <source>
        <tissue evidence="2">Cladode</tissue>
    </source>
</reference>
<evidence type="ECO:0000313" key="2">
    <source>
        <dbReference type="EMBL" id="MBA4660915.1"/>
    </source>
</evidence>